<dbReference type="EMBL" id="CADIKF010000069">
    <property type="protein sequence ID" value="CAB3770187.1"/>
    <property type="molecule type" value="Genomic_DNA"/>
</dbReference>
<accession>A0A6J5EXL1</accession>
<feature type="domain" description="OmpA-like" evidence="7">
    <location>
        <begin position="118"/>
        <end position="234"/>
    </location>
</feature>
<dbReference type="InterPro" id="IPR006664">
    <property type="entry name" value="OMP_bac"/>
</dbReference>
<evidence type="ECO:0000259" key="7">
    <source>
        <dbReference type="PROSITE" id="PS51123"/>
    </source>
</evidence>
<evidence type="ECO:0000313" key="8">
    <source>
        <dbReference type="EMBL" id="CAB3770187.1"/>
    </source>
</evidence>
<dbReference type="SUPFAM" id="SSF103088">
    <property type="entry name" value="OmpA-like"/>
    <property type="match status" value="1"/>
</dbReference>
<keyword evidence="3" id="KW-0998">Cell outer membrane</keyword>
<reference evidence="8 9" key="1">
    <citation type="submission" date="2020-04" db="EMBL/GenBank/DDBJ databases">
        <authorList>
            <person name="De Canck E."/>
        </authorList>
    </citation>
    <scope>NUCLEOTIDE SEQUENCE [LARGE SCALE GENOMIC DNA]</scope>
    <source>
        <strain evidence="8 9">LMG 29739</strain>
    </source>
</reference>
<dbReference type="PRINTS" id="PR01021">
    <property type="entry name" value="OMPADOMAIN"/>
</dbReference>
<evidence type="ECO:0000313" key="9">
    <source>
        <dbReference type="Proteomes" id="UP000494329"/>
    </source>
</evidence>
<protein>
    <submittedName>
        <fullName evidence="8">Outer membrane protein A</fullName>
    </submittedName>
</protein>
<dbReference type="AlphaFoldDB" id="A0A6J5EXL1"/>
<feature type="signal peptide" evidence="6">
    <location>
        <begin position="1"/>
        <end position="15"/>
    </location>
</feature>
<evidence type="ECO:0000256" key="6">
    <source>
        <dbReference type="SAM" id="SignalP"/>
    </source>
</evidence>
<dbReference type="Gene3D" id="3.30.1330.60">
    <property type="entry name" value="OmpA-like domain"/>
    <property type="match status" value="1"/>
</dbReference>
<keyword evidence="6" id="KW-0732">Signal</keyword>
<dbReference type="PANTHER" id="PTHR30329:SF21">
    <property type="entry name" value="LIPOPROTEIN YIAD-RELATED"/>
    <property type="match status" value="1"/>
</dbReference>
<dbReference type="Proteomes" id="UP000494329">
    <property type="component" value="Unassembled WGS sequence"/>
</dbReference>
<dbReference type="GO" id="GO:0009279">
    <property type="term" value="C:cell outer membrane"/>
    <property type="evidence" value="ECO:0007669"/>
    <property type="project" value="UniProtKB-SubCell"/>
</dbReference>
<dbReference type="PROSITE" id="PS51257">
    <property type="entry name" value="PROKAR_LIPOPROTEIN"/>
    <property type="match status" value="1"/>
</dbReference>
<sequence length="234" mass="24595">MYIRLFFTAACVALAAGCTTSSGLTYNHDIVTLANGTQAHRVQCLGLAETTESCMDQVRKVCGDKQAFRVSAVDRAVSGFKPENDPREIIFTCTAPVVEQPVPQAAPQPAPKPAPTPAPARKVTLQGDANFDLNSAALTPAAKANLDEFVAANRGVDIQQLTIAGYTDSTGSVALNNRLSEARARSVQAYLGSHGLRAARYSVSGYGSASPVASNASADGRAKNRRVEIQVDGQ</sequence>
<proteinExistence type="predicted"/>
<dbReference type="Pfam" id="PF00691">
    <property type="entry name" value="OmpA"/>
    <property type="match status" value="1"/>
</dbReference>
<evidence type="ECO:0000256" key="4">
    <source>
        <dbReference type="PROSITE-ProRule" id="PRU00473"/>
    </source>
</evidence>
<name>A0A6J5EXL1_9BURK</name>
<evidence type="ECO:0000256" key="1">
    <source>
        <dbReference type="ARBA" id="ARBA00004442"/>
    </source>
</evidence>
<organism evidence="8 9">
    <name type="scientific">Paraburkholderia solisilvae</name>
    <dbReference type="NCBI Taxonomy" id="624376"/>
    <lineage>
        <taxon>Bacteria</taxon>
        <taxon>Pseudomonadati</taxon>
        <taxon>Pseudomonadota</taxon>
        <taxon>Betaproteobacteria</taxon>
        <taxon>Burkholderiales</taxon>
        <taxon>Burkholderiaceae</taxon>
        <taxon>Paraburkholderia</taxon>
    </lineage>
</organism>
<dbReference type="InterPro" id="IPR036737">
    <property type="entry name" value="OmpA-like_sf"/>
</dbReference>
<dbReference type="PROSITE" id="PS51123">
    <property type="entry name" value="OMPA_2"/>
    <property type="match status" value="1"/>
</dbReference>
<evidence type="ECO:0000256" key="3">
    <source>
        <dbReference type="ARBA" id="ARBA00023237"/>
    </source>
</evidence>
<dbReference type="PRINTS" id="PR01023">
    <property type="entry name" value="NAFLGMOTY"/>
</dbReference>
<dbReference type="InterPro" id="IPR006665">
    <property type="entry name" value="OmpA-like"/>
</dbReference>
<evidence type="ECO:0000256" key="5">
    <source>
        <dbReference type="SAM" id="MobiDB-lite"/>
    </source>
</evidence>
<dbReference type="InterPro" id="IPR050330">
    <property type="entry name" value="Bact_OuterMem_StrucFunc"/>
</dbReference>
<keyword evidence="9" id="KW-1185">Reference proteome</keyword>
<keyword evidence="2 4" id="KW-0472">Membrane</keyword>
<dbReference type="CDD" id="cd07185">
    <property type="entry name" value="OmpA_C-like"/>
    <property type="match status" value="1"/>
</dbReference>
<comment type="subcellular location">
    <subcellularLocation>
        <location evidence="1">Cell outer membrane</location>
    </subcellularLocation>
</comment>
<feature type="region of interest" description="Disordered" evidence="5">
    <location>
        <begin position="102"/>
        <end position="122"/>
    </location>
</feature>
<dbReference type="PANTHER" id="PTHR30329">
    <property type="entry name" value="STATOR ELEMENT OF FLAGELLAR MOTOR COMPLEX"/>
    <property type="match status" value="1"/>
</dbReference>
<dbReference type="RefSeq" id="WP_175114853.1">
    <property type="nucleotide sequence ID" value="NZ_CADIKF010000069.1"/>
</dbReference>
<evidence type="ECO:0000256" key="2">
    <source>
        <dbReference type="ARBA" id="ARBA00023136"/>
    </source>
</evidence>
<feature type="compositionally biased region" description="Pro residues" evidence="5">
    <location>
        <begin position="104"/>
        <end position="118"/>
    </location>
</feature>
<feature type="chain" id="PRO_5026782542" evidence="6">
    <location>
        <begin position="16"/>
        <end position="234"/>
    </location>
</feature>
<gene>
    <name evidence="8" type="primary">ompA_4</name>
    <name evidence="8" type="ORF">LMG29739_05720</name>
</gene>